<dbReference type="Proteomes" id="UP001276659">
    <property type="component" value="Unassembled WGS sequence"/>
</dbReference>
<gene>
    <name evidence="1" type="ORF">OEA41_006156</name>
</gene>
<keyword evidence="2" id="KW-1185">Reference proteome</keyword>
<proteinExistence type="predicted"/>
<protein>
    <submittedName>
        <fullName evidence="1">Uncharacterized protein</fullName>
    </submittedName>
</protein>
<dbReference type="EMBL" id="JASNWA010000007">
    <property type="protein sequence ID" value="KAK3172831.1"/>
    <property type="molecule type" value="Genomic_DNA"/>
</dbReference>
<evidence type="ECO:0000313" key="1">
    <source>
        <dbReference type="EMBL" id="KAK3172831.1"/>
    </source>
</evidence>
<evidence type="ECO:0000313" key="2">
    <source>
        <dbReference type="Proteomes" id="UP001276659"/>
    </source>
</evidence>
<sequence length="134" mass="15521">MADILLRQFANHRLTLPHCTNYPLQDRLDSEQRCSAKMSGLLDCPKEIVDTIVNQAEPDHITSFAWYWKAIHRILVNDLSKHKKRMDNYNVHFGGPLEDALLFRDPLSVIQDVFRDPKLAFYPTRMTMTGTFSG</sequence>
<accession>A0AAD9Z7C7</accession>
<organism evidence="1 2">
    <name type="scientific">Lepraria neglecta</name>
    <dbReference type="NCBI Taxonomy" id="209136"/>
    <lineage>
        <taxon>Eukaryota</taxon>
        <taxon>Fungi</taxon>
        <taxon>Dikarya</taxon>
        <taxon>Ascomycota</taxon>
        <taxon>Pezizomycotina</taxon>
        <taxon>Lecanoromycetes</taxon>
        <taxon>OSLEUM clade</taxon>
        <taxon>Lecanoromycetidae</taxon>
        <taxon>Lecanorales</taxon>
        <taxon>Lecanorineae</taxon>
        <taxon>Stereocaulaceae</taxon>
        <taxon>Lepraria</taxon>
    </lineage>
</organism>
<comment type="caution">
    <text evidence="1">The sequence shown here is derived from an EMBL/GenBank/DDBJ whole genome shotgun (WGS) entry which is preliminary data.</text>
</comment>
<reference evidence="1" key="1">
    <citation type="submission" date="2022-11" db="EMBL/GenBank/DDBJ databases">
        <title>Chromosomal genome sequence assembly and mating type (MAT) locus characterization of the leprose asexual lichenized fungus Lepraria neglecta (Nyl.) Erichsen.</title>
        <authorList>
            <person name="Allen J.L."/>
            <person name="Pfeffer B."/>
        </authorList>
    </citation>
    <scope>NUCLEOTIDE SEQUENCE</scope>
    <source>
        <strain evidence="1">Allen 5258</strain>
    </source>
</reference>
<name>A0AAD9Z7C7_9LECA</name>
<dbReference type="AlphaFoldDB" id="A0AAD9Z7C7"/>